<dbReference type="AlphaFoldDB" id="A0A212J647"/>
<proteinExistence type="predicted"/>
<protein>
    <recommendedName>
        <fullName evidence="2">PDZ domain-containing protein</fullName>
    </recommendedName>
</protein>
<accession>A0A212J647</accession>
<evidence type="ECO:0008006" key="2">
    <source>
        <dbReference type="Google" id="ProtNLM"/>
    </source>
</evidence>
<reference evidence="1" key="1">
    <citation type="submission" date="2016-04" db="EMBL/GenBank/DDBJ databases">
        <authorList>
            <person name="Evans L.H."/>
            <person name="Alamgir A."/>
            <person name="Owens N."/>
            <person name="Weber N.D."/>
            <person name="Virtaneva K."/>
            <person name="Barbian K."/>
            <person name="Babar A."/>
            <person name="Rosenke K."/>
        </authorList>
    </citation>
    <scope>NUCLEOTIDE SEQUENCE</scope>
    <source>
        <strain evidence="1">86</strain>
    </source>
</reference>
<name>A0A212J647_9DELT</name>
<dbReference type="InterPro" id="IPR036034">
    <property type="entry name" value="PDZ_sf"/>
</dbReference>
<dbReference type="EMBL" id="FLUQ01000001">
    <property type="protein sequence ID" value="SBV94918.1"/>
    <property type="molecule type" value="Genomic_DNA"/>
</dbReference>
<gene>
    <name evidence="1" type="ORF">KL86DPRO_10781</name>
</gene>
<organism evidence="1">
    <name type="scientific">uncultured delta proteobacterium</name>
    <dbReference type="NCBI Taxonomy" id="34034"/>
    <lineage>
        <taxon>Bacteria</taxon>
        <taxon>Deltaproteobacteria</taxon>
        <taxon>environmental samples</taxon>
    </lineage>
</organism>
<dbReference type="Gene3D" id="2.30.42.10">
    <property type="match status" value="1"/>
</dbReference>
<sequence length="240" mass="26163">MVSTALTLGNIGQTVIKMTASGPEKVAVGELPPHYSGNRSRMIREAWEQNYQLAKTVRWEGEDAPWPEIVAATARKANGGGVLFALVERRPLRTETRQEEITLYRMISGRTLTDPRQSPGEGFHPQTQLRSVTVPVYTYTAWFFSRSRQPSGILATENPRGGPCNLPQGSATLVLAAGKNTPAQRAHLQSDDIITAINGRSAPYTALYSMLRPGDNPLTICRNGLYHSVVLSLPAPGKAP</sequence>
<dbReference type="SUPFAM" id="SSF50156">
    <property type="entry name" value="PDZ domain-like"/>
    <property type="match status" value="1"/>
</dbReference>
<evidence type="ECO:0000313" key="1">
    <source>
        <dbReference type="EMBL" id="SBV94918.1"/>
    </source>
</evidence>